<sequence>MTKDLIMSNNIESQCYVVQLQIDGYIDGDLSQSQQELFMSHVHSCEACAQEFHYAQVVQDTVLELPQLDCNDQVLEPVHRLLKDGDTKINTSSQSILSQIKALVSDIPAFIRYGVPVALSVALAVFISSSLPDADGVNSLSQDQVALEVNEQYSPEEVFQALQDLNLAIDYLNQMSQRTEVMIGNRFLVTPLQDSINASFQRTRGDTTVQNDPI</sequence>
<protein>
    <recommendedName>
        <fullName evidence="1">Putative zinc-finger domain-containing protein</fullName>
    </recommendedName>
</protein>
<reference evidence="3" key="1">
    <citation type="submission" date="2017-08" db="EMBL/GenBank/DDBJ databases">
        <title>A dynamic microbial community with high functional redundancy inhabits the cold, oxic subseafloor aquifer.</title>
        <authorList>
            <person name="Tully B.J."/>
            <person name="Wheat C.G."/>
            <person name="Glazer B.T."/>
            <person name="Huber J.A."/>
        </authorList>
    </citation>
    <scope>NUCLEOTIDE SEQUENCE [LARGE SCALE GENOMIC DNA]</scope>
</reference>
<feature type="domain" description="Putative zinc-finger" evidence="1">
    <location>
        <begin position="15"/>
        <end position="49"/>
    </location>
</feature>
<dbReference type="Proteomes" id="UP000218327">
    <property type="component" value="Unassembled WGS sequence"/>
</dbReference>
<dbReference type="AlphaFoldDB" id="A0A2A5AX26"/>
<evidence type="ECO:0000313" key="3">
    <source>
        <dbReference type="Proteomes" id="UP000218327"/>
    </source>
</evidence>
<name>A0A2A5AX26_9GAMM</name>
<dbReference type="Pfam" id="PF13490">
    <property type="entry name" value="zf-HC2"/>
    <property type="match status" value="1"/>
</dbReference>
<dbReference type="InterPro" id="IPR027383">
    <property type="entry name" value="Znf_put"/>
</dbReference>
<evidence type="ECO:0000259" key="1">
    <source>
        <dbReference type="Pfam" id="PF13490"/>
    </source>
</evidence>
<accession>A0A2A5AX26</accession>
<evidence type="ECO:0000313" key="2">
    <source>
        <dbReference type="EMBL" id="PCJ23857.1"/>
    </source>
</evidence>
<comment type="caution">
    <text evidence="2">The sequence shown here is derived from an EMBL/GenBank/DDBJ whole genome shotgun (WGS) entry which is preliminary data.</text>
</comment>
<gene>
    <name evidence="2" type="ORF">COA96_10800</name>
</gene>
<organism evidence="2 3">
    <name type="scientific">SAR86 cluster bacterium</name>
    <dbReference type="NCBI Taxonomy" id="2030880"/>
    <lineage>
        <taxon>Bacteria</taxon>
        <taxon>Pseudomonadati</taxon>
        <taxon>Pseudomonadota</taxon>
        <taxon>Gammaproteobacteria</taxon>
        <taxon>SAR86 cluster</taxon>
    </lineage>
</organism>
<dbReference type="EMBL" id="NVVJ01000033">
    <property type="protein sequence ID" value="PCJ23857.1"/>
    <property type="molecule type" value="Genomic_DNA"/>
</dbReference>
<proteinExistence type="predicted"/>